<dbReference type="AlphaFoldDB" id="A0A9D4ATH7"/>
<gene>
    <name evidence="2" type="ORF">KIL84_003454</name>
</gene>
<feature type="compositionally biased region" description="Basic residues" evidence="1">
    <location>
        <begin position="59"/>
        <end position="69"/>
    </location>
</feature>
<feature type="region of interest" description="Disordered" evidence="1">
    <location>
        <begin position="123"/>
        <end position="155"/>
    </location>
</feature>
<proteinExistence type="predicted"/>
<organism evidence="2 3">
    <name type="scientific">Mauremys mutica</name>
    <name type="common">yellowpond turtle</name>
    <dbReference type="NCBI Taxonomy" id="74926"/>
    <lineage>
        <taxon>Eukaryota</taxon>
        <taxon>Metazoa</taxon>
        <taxon>Chordata</taxon>
        <taxon>Craniata</taxon>
        <taxon>Vertebrata</taxon>
        <taxon>Euteleostomi</taxon>
        <taxon>Archelosauria</taxon>
        <taxon>Testudinata</taxon>
        <taxon>Testudines</taxon>
        <taxon>Cryptodira</taxon>
        <taxon>Durocryptodira</taxon>
        <taxon>Testudinoidea</taxon>
        <taxon>Geoemydidae</taxon>
        <taxon>Geoemydinae</taxon>
        <taxon>Mauremys</taxon>
    </lineage>
</organism>
<sequence length="155" mass="16813">MHRTPQDCSFAKCDTPASPSGEAAMAPLCCPRTGSRCPAAPRSSGSSPPTERDTVHAGCRQHKARRRRREGGGGGRRIRAAAAAANRGTVWLSSRVWSGHRSQRRLELGRDFEGFFFLLQIVSPPPRGLDPEPKKNPSHVPIPPPFRDRGPSCPG</sequence>
<feature type="compositionally biased region" description="Low complexity" evidence="1">
    <location>
        <begin position="35"/>
        <end position="49"/>
    </location>
</feature>
<keyword evidence="3" id="KW-1185">Reference proteome</keyword>
<accession>A0A9D4ATH7</accession>
<comment type="caution">
    <text evidence="2">The sequence shown here is derived from an EMBL/GenBank/DDBJ whole genome shotgun (WGS) entry which is preliminary data.</text>
</comment>
<evidence type="ECO:0000313" key="2">
    <source>
        <dbReference type="EMBL" id="KAH1167971.1"/>
    </source>
</evidence>
<feature type="compositionally biased region" description="Basic and acidic residues" evidence="1">
    <location>
        <begin position="146"/>
        <end position="155"/>
    </location>
</feature>
<name>A0A9D4ATH7_9SAUR</name>
<protein>
    <submittedName>
        <fullName evidence="2">Uncharacterized protein</fullName>
    </submittedName>
</protein>
<feature type="region of interest" description="Disordered" evidence="1">
    <location>
        <begin position="1"/>
        <end position="82"/>
    </location>
</feature>
<evidence type="ECO:0000313" key="3">
    <source>
        <dbReference type="Proteomes" id="UP000827986"/>
    </source>
</evidence>
<dbReference type="EMBL" id="JAHDVG010000486">
    <property type="protein sequence ID" value="KAH1167971.1"/>
    <property type="molecule type" value="Genomic_DNA"/>
</dbReference>
<reference evidence="2" key="1">
    <citation type="submission" date="2021-09" db="EMBL/GenBank/DDBJ databases">
        <title>The genome of Mauremys mutica provides insights into the evolution of semi-aquatic lifestyle.</title>
        <authorList>
            <person name="Gong S."/>
            <person name="Gao Y."/>
        </authorList>
    </citation>
    <scope>NUCLEOTIDE SEQUENCE</scope>
    <source>
        <strain evidence="2">MM-2020</strain>
        <tissue evidence="2">Muscle</tissue>
    </source>
</reference>
<evidence type="ECO:0000256" key="1">
    <source>
        <dbReference type="SAM" id="MobiDB-lite"/>
    </source>
</evidence>
<dbReference type="Proteomes" id="UP000827986">
    <property type="component" value="Unassembled WGS sequence"/>
</dbReference>